<dbReference type="GO" id="GO:0005886">
    <property type="term" value="C:plasma membrane"/>
    <property type="evidence" value="ECO:0007669"/>
    <property type="project" value="UniProtKB-SubCell"/>
</dbReference>
<keyword evidence="5 6" id="KW-0472">Membrane</keyword>
<feature type="transmembrane region" description="Helical" evidence="6">
    <location>
        <begin position="143"/>
        <end position="162"/>
    </location>
</feature>
<feature type="transmembrane region" description="Helical" evidence="6">
    <location>
        <begin position="84"/>
        <end position="102"/>
    </location>
</feature>
<feature type="transmembrane region" description="Helical" evidence="6">
    <location>
        <begin position="438"/>
        <end position="460"/>
    </location>
</feature>
<accession>A0A086BKC1</accession>
<evidence type="ECO:0000256" key="1">
    <source>
        <dbReference type="ARBA" id="ARBA00004651"/>
    </source>
</evidence>
<dbReference type="InterPro" id="IPR002797">
    <property type="entry name" value="Polysacc_synth"/>
</dbReference>
<dbReference type="Pfam" id="PF01943">
    <property type="entry name" value="Polysacc_synt"/>
    <property type="match status" value="1"/>
</dbReference>
<evidence type="ECO:0000313" key="8">
    <source>
        <dbReference type="Proteomes" id="UP000028709"/>
    </source>
</evidence>
<evidence type="ECO:0000256" key="3">
    <source>
        <dbReference type="ARBA" id="ARBA00022692"/>
    </source>
</evidence>
<feature type="transmembrane region" description="Helical" evidence="6">
    <location>
        <begin position="380"/>
        <end position="402"/>
    </location>
</feature>
<keyword evidence="4 6" id="KW-1133">Transmembrane helix</keyword>
<proteinExistence type="predicted"/>
<dbReference type="PANTHER" id="PTHR30250">
    <property type="entry name" value="PST FAMILY PREDICTED COLANIC ACID TRANSPORTER"/>
    <property type="match status" value="1"/>
</dbReference>
<comment type="caution">
    <text evidence="7">The sequence shown here is derived from an EMBL/GenBank/DDBJ whole genome shotgun (WGS) entry which is preliminary data.</text>
</comment>
<evidence type="ECO:0000256" key="4">
    <source>
        <dbReference type="ARBA" id="ARBA00022989"/>
    </source>
</evidence>
<feature type="transmembrane region" description="Helical" evidence="6">
    <location>
        <begin position="46"/>
        <end position="63"/>
    </location>
</feature>
<feature type="transmembrane region" description="Helical" evidence="6">
    <location>
        <begin position="246"/>
        <end position="269"/>
    </location>
</feature>
<feature type="transmembrane region" description="Helical" evidence="6">
    <location>
        <begin position="114"/>
        <end position="134"/>
    </location>
</feature>
<feature type="transmembrane region" description="Helical" evidence="6">
    <location>
        <begin position="414"/>
        <end position="432"/>
    </location>
</feature>
<feature type="transmembrane region" description="Helical" evidence="6">
    <location>
        <begin position="169"/>
        <end position="190"/>
    </location>
</feature>
<dbReference type="KEGG" id="cpip:CJF12_19065"/>
<dbReference type="Proteomes" id="UP000028709">
    <property type="component" value="Unassembled WGS sequence"/>
</dbReference>
<feature type="transmembrane region" description="Helical" evidence="6">
    <location>
        <begin position="7"/>
        <end position="26"/>
    </location>
</feature>
<dbReference type="InterPro" id="IPR050833">
    <property type="entry name" value="Poly_Biosynth_Transport"/>
</dbReference>
<sequence length="477" mass="54619">MSIKKNFVYSLLLILSQILFPILILPYINRILGPSTIGVFNLVDNIAQYIITIAALGIPIYGVREISIARNSSKDALNKTFSELISINFLLTIFCTVLYLGFIIYNTQIAEFRIYYFLGTIQVIAGIFSLEWYFQGIENFKFIALRTFVIKLLSIFLIYFFVKSSDDDVLYYIITTIAFAITGLFNLLYVSKNIMFKVPSKKNILKHIKPLFIFFTTKFMISIYVTMTTILLGILSTTKDVGLFSLAFRVFNIFVIVVSSLTTVLISQVSTAVLNKNTDYFASLIVKTVTFNIFFGLPTSVFIFTYAEEFIFLLGGNEFLPAVYSLRFFAILVFLIPFSNLFALNILTPLKKEKFFLGSTLAGTVLSVILNLILMPRWGYMGATYAFLCTEILVCSLLFYFANKCYKFEKKIVFLIKTFAICIVFIPIYYFLPNENKLIKLVIGIISSGLFYLCFQLILVRDSLVINYANQLYKRFK</sequence>
<gene>
    <name evidence="7" type="ORF">IQ37_06190</name>
</gene>
<evidence type="ECO:0000256" key="2">
    <source>
        <dbReference type="ARBA" id="ARBA00022475"/>
    </source>
</evidence>
<feature type="transmembrane region" description="Helical" evidence="6">
    <location>
        <begin position="355"/>
        <end position="374"/>
    </location>
</feature>
<comment type="subcellular location">
    <subcellularLocation>
        <location evidence="1">Cell membrane</location>
        <topology evidence="1">Multi-pass membrane protein</topology>
    </subcellularLocation>
</comment>
<keyword evidence="2" id="KW-1003">Cell membrane</keyword>
<feature type="transmembrane region" description="Helical" evidence="6">
    <location>
        <begin position="281"/>
        <end position="304"/>
    </location>
</feature>
<evidence type="ECO:0000256" key="6">
    <source>
        <dbReference type="SAM" id="Phobius"/>
    </source>
</evidence>
<feature type="transmembrane region" description="Helical" evidence="6">
    <location>
        <begin position="324"/>
        <end position="343"/>
    </location>
</feature>
<dbReference type="AlphaFoldDB" id="A0A086BKC1"/>
<keyword evidence="8" id="KW-1185">Reference proteome</keyword>
<dbReference type="EMBL" id="JPRJ01000007">
    <property type="protein sequence ID" value="KFF29385.1"/>
    <property type="molecule type" value="Genomic_DNA"/>
</dbReference>
<organism evidence="7 8">
    <name type="scientific">Chryseobacterium piperi</name>
    <dbReference type="NCBI Taxonomy" id="558152"/>
    <lineage>
        <taxon>Bacteria</taxon>
        <taxon>Pseudomonadati</taxon>
        <taxon>Bacteroidota</taxon>
        <taxon>Flavobacteriia</taxon>
        <taxon>Flavobacteriales</taxon>
        <taxon>Weeksellaceae</taxon>
        <taxon>Chryseobacterium group</taxon>
        <taxon>Chryseobacterium</taxon>
    </lineage>
</organism>
<evidence type="ECO:0000313" key="7">
    <source>
        <dbReference type="EMBL" id="KFF29385.1"/>
    </source>
</evidence>
<feature type="transmembrane region" description="Helical" evidence="6">
    <location>
        <begin position="211"/>
        <end position="234"/>
    </location>
</feature>
<dbReference type="eggNOG" id="COG2244">
    <property type="taxonomic scope" value="Bacteria"/>
</dbReference>
<reference evidence="7 8" key="1">
    <citation type="submission" date="2014-07" db="EMBL/GenBank/DDBJ databases">
        <title>Genome of Chryseobacterium piperi CTM.</title>
        <authorList>
            <person name="Pipes S.E."/>
            <person name="Stropko S.J."/>
            <person name="Newman J.D."/>
        </authorList>
    </citation>
    <scope>NUCLEOTIDE SEQUENCE [LARGE SCALE GENOMIC DNA]</scope>
    <source>
        <strain evidence="7 8">CTM</strain>
    </source>
</reference>
<evidence type="ECO:0000256" key="5">
    <source>
        <dbReference type="ARBA" id="ARBA00023136"/>
    </source>
</evidence>
<dbReference type="STRING" id="558152.IQ37_06190"/>
<dbReference type="PANTHER" id="PTHR30250:SF11">
    <property type="entry name" value="O-ANTIGEN TRANSPORTER-RELATED"/>
    <property type="match status" value="1"/>
</dbReference>
<keyword evidence="3 6" id="KW-0812">Transmembrane</keyword>
<name>A0A086BKC1_9FLAO</name>
<protein>
    <submittedName>
        <fullName evidence="7">Uncharacterized protein</fullName>
    </submittedName>
</protein>